<dbReference type="InterPro" id="IPR036264">
    <property type="entry name" value="Bact_exopeptidase_dim_dom"/>
</dbReference>
<dbReference type="OrthoDB" id="9761532at2"/>
<keyword evidence="2" id="KW-0479">Metal-binding</keyword>
<dbReference type="AlphaFoldDB" id="A0A1G6GTY8"/>
<evidence type="ECO:0000313" key="6">
    <source>
        <dbReference type="Proteomes" id="UP000242662"/>
    </source>
</evidence>
<dbReference type="STRING" id="1464122.SAMN05421737_10216"/>
<gene>
    <name evidence="5" type="ORF">SAMN05421737_10216</name>
</gene>
<dbReference type="NCBIfam" id="NF006579">
    <property type="entry name" value="PRK09104.1"/>
    <property type="match status" value="1"/>
</dbReference>
<keyword evidence="3" id="KW-0378">Hydrolase</keyword>
<dbReference type="PANTHER" id="PTHR43270">
    <property type="entry name" value="BETA-ALA-HIS DIPEPTIDASE"/>
    <property type="match status" value="1"/>
</dbReference>
<dbReference type="SUPFAM" id="SSF55031">
    <property type="entry name" value="Bacterial exopeptidase dimerisation domain"/>
    <property type="match status" value="1"/>
</dbReference>
<evidence type="ECO:0000256" key="1">
    <source>
        <dbReference type="ARBA" id="ARBA00022670"/>
    </source>
</evidence>
<dbReference type="Proteomes" id="UP000242662">
    <property type="component" value="Unassembled WGS sequence"/>
</dbReference>
<evidence type="ECO:0000256" key="2">
    <source>
        <dbReference type="ARBA" id="ARBA00022723"/>
    </source>
</evidence>
<evidence type="ECO:0000259" key="4">
    <source>
        <dbReference type="Pfam" id="PF07687"/>
    </source>
</evidence>
<protein>
    <submittedName>
        <fullName evidence="5">Acetylornithine deacetylase/Succinyl-diaminopimelate desuccinylase</fullName>
    </submittedName>
</protein>
<dbReference type="GO" id="GO:0046872">
    <property type="term" value="F:metal ion binding"/>
    <property type="evidence" value="ECO:0007669"/>
    <property type="project" value="UniProtKB-KW"/>
</dbReference>
<organism evidence="5 6">
    <name type="scientific">Shouchella lonarensis</name>
    <dbReference type="NCBI Taxonomy" id="1464122"/>
    <lineage>
        <taxon>Bacteria</taxon>
        <taxon>Bacillati</taxon>
        <taxon>Bacillota</taxon>
        <taxon>Bacilli</taxon>
        <taxon>Bacillales</taxon>
        <taxon>Bacillaceae</taxon>
        <taxon>Shouchella</taxon>
    </lineage>
</organism>
<dbReference type="InterPro" id="IPR011650">
    <property type="entry name" value="Peptidase_M20_dimer"/>
</dbReference>
<keyword evidence="1" id="KW-0645">Protease</keyword>
<dbReference type="SUPFAM" id="SSF53187">
    <property type="entry name" value="Zn-dependent exopeptidases"/>
    <property type="match status" value="1"/>
</dbReference>
<accession>A0A1G6GTY8</accession>
<dbReference type="Pfam" id="PF07687">
    <property type="entry name" value="M20_dimer"/>
    <property type="match status" value="1"/>
</dbReference>
<sequence length="458" mass="49974">MKEAVIAHLRENRDQYVEELKDFLKLPSISADSAHHEDVRETAVWLKAALTSAGMDKVEVIETDKHPLVYAEWLRAGEEAETILIYGHYDVQPVDPLDLWETPPFEPSIRDGKLYARGASDDKGQTLMHIKAVQAMLEVEGKLPFNVKFLIEGEEEIGSPSLDAFVESEKEKLAADVLIISDTPMLSAGRPAICTGLRGIAALQIDVRGTKGDLHSGLYGGAVQNALHALVQLLASFRDEQGRIQVAGFYDGIEALPEAEKDSLAALGSGDEEMKEETGVRELFGEAGYTSRERTWTRPTLELNGVYGGFQGEGVKTVIPATAHAKLTCRLVPGQDPTDIFEKIEAHIAAHTPPGVTITTERHDSGKPFAAPVTDRAFQAAAQAYADVYNTEVAYTRMGGSIPVVETFDAALGVPIVLMGFGLPSENFHAPNEHFHLDNFDKGLETIVAFWAHYAQKG</sequence>
<dbReference type="NCBIfam" id="NF006053">
    <property type="entry name" value="PRK08201.1"/>
    <property type="match status" value="1"/>
</dbReference>
<dbReference type="RefSeq" id="WP_090774603.1">
    <property type="nucleotide sequence ID" value="NZ_FMYM01000002.1"/>
</dbReference>
<dbReference type="GO" id="GO:0006508">
    <property type="term" value="P:proteolysis"/>
    <property type="evidence" value="ECO:0007669"/>
    <property type="project" value="UniProtKB-KW"/>
</dbReference>
<name>A0A1G6GTY8_9BACI</name>
<dbReference type="InterPro" id="IPR002933">
    <property type="entry name" value="Peptidase_M20"/>
</dbReference>
<evidence type="ECO:0000313" key="5">
    <source>
        <dbReference type="EMBL" id="SDB85418.1"/>
    </source>
</evidence>
<dbReference type="GO" id="GO:0008233">
    <property type="term" value="F:peptidase activity"/>
    <property type="evidence" value="ECO:0007669"/>
    <property type="project" value="UniProtKB-KW"/>
</dbReference>
<feature type="domain" description="Peptidase M20 dimerisation" evidence="4">
    <location>
        <begin position="195"/>
        <end position="355"/>
    </location>
</feature>
<proteinExistence type="predicted"/>
<keyword evidence="6" id="KW-1185">Reference proteome</keyword>
<dbReference type="PANTHER" id="PTHR43270:SF12">
    <property type="entry name" value="SUCCINYL-DIAMINOPIMELATE DESUCCINYLASE"/>
    <property type="match status" value="1"/>
</dbReference>
<dbReference type="EMBL" id="FMYM01000002">
    <property type="protein sequence ID" value="SDB85418.1"/>
    <property type="molecule type" value="Genomic_DNA"/>
</dbReference>
<dbReference type="InterPro" id="IPR051458">
    <property type="entry name" value="Cyt/Met_Dipeptidase"/>
</dbReference>
<reference evidence="6" key="1">
    <citation type="submission" date="2016-09" db="EMBL/GenBank/DDBJ databases">
        <authorList>
            <person name="Varghese N."/>
            <person name="Submissions S."/>
        </authorList>
    </citation>
    <scope>NUCLEOTIDE SEQUENCE [LARGE SCALE GENOMIC DNA]</scope>
    <source>
        <strain evidence="6">25nlg</strain>
    </source>
</reference>
<evidence type="ECO:0000256" key="3">
    <source>
        <dbReference type="ARBA" id="ARBA00022801"/>
    </source>
</evidence>
<dbReference type="Gene3D" id="3.30.70.360">
    <property type="match status" value="1"/>
</dbReference>
<dbReference type="NCBIfam" id="NF005914">
    <property type="entry name" value="PRK07907.1"/>
    <property type="match status" value="1"/>
</dbReference>
<dbReference type="Gene3D" id="3.40.630.10">
    <property type="entry name" value="Zn peptidases"/>
    <property type="match status" value="1"/>
</dbReference>
<dbReference type="Pfam" id="PF01546">
    <property type="entry name" value="Peptidase_M20"/>
    <property type="match status" value="1"/>
</dbReference>